<feature type="coiled-coil region" evidence="1">
    <location>
        <begin position="35"/>
        <end position="62"/>
    </location>
</feature>
<reference evidence="2" key="1">
    <citation type="submission" date="2022-12" db="EMBL/GenBank/DDBJ databases">
        <title>Genome assemblies of Blomia tropicalis.</title>
        <authorList>
            <person name="Cui Y."/>
        </authorList>
    </citation>
    <scope>NUCLEOTIDE SEQUENCE</scope>
    <source>
        <tissue evidence="2">Adult mites</tissue>
    </source>
</reference>
<dbReference type="EMBL" id="JAPWDV010000003">
    <property type="protein sequence ID" value="KAJ6217216.1"/>
    <property type="molecule type" value="Genomic_DNA"/>
</dbReference>
<comment type="caution">
    <text evidence="2">The sequence shown here is derived from an EMBL/GenBank/DDBJ whole genome shotgun (WGS) entry which is preliminary data.</text>
</comment>
<organism evidence="2 3">
    <name type="scientific">Blomia tropicalis</name>
    <name type="common">Mite</name>
    <dbReference type="NCBI Taxonomy" id="40697"/>
    <lineage>
        <taxon>Eukaryota</taxon>
        <taxon>Metazoa</taxon>
        <taxon>Ecdysozoa</taxon>
        <taxon>Arthropoda</taxon>
        <taxon>Chelicerata</taxon>
        <taxon>Arachnida</taxon>
        <taxon>Acari</taxon>
        <taxon>Acariformes</taxon>
        <taxon>Sarcoptiformes</taxon>
        <taxon>Astigmata</taxon>
        <taxon>Glycyphagoidea</taxon>
        <taxon>Echimyopodidae</taxon>
        <taxon>Blomia</taxon>
    </lineage>
</organism>
<dbReference type="AlphaFoldDB" id="A0A9Q0M1A1"/>
<evidence type="ECO:0000313" key="3">
    <source>
        <dbReference type="Proteomes" id="UP001142055"/>
    </source>
</evidence>
<keyword evidence="1" id="KW-0175">Coiled coil</keyword>
<evidence type="ECO:0000256" key="1">
    <source>
        <dbReference type="SAM" id="Coils"/>
    </source>
</evidence>
<dbReference type="Proteomes" id="UP001142055">
    <property type="component" value="Chromosome 3"/>
</dbReference>
<proteinExistence type="predicted"/>
<accession>A0A9Q0M1A1</accession>
<keyword evidence="3" id="KW-1185">Reference proteome</keyword>
<protein>
    <submittedName>
        <fullName evidence="2">Uncharacterized protein</fullName>
    </submittedName>
</protein>
<sequence>MSVGTIPTPIQYAQTDTVENNNVSSGSNSTIHDEMFSLRAQINDLGQQIANLKALIRRVRRLNNSVNHSVITIRELNSHRNTVSLRLVYSTLLRRFVAFQNVGANLRRANATSSSNENVSSKVGRSRFQKIGSKKTSFHKYMGYYMNVSNATISEKKNKKHPFAIQRRQV</sequence>
<name>A0A9Q0M1A1_BLOTA</name>
<evidence type="ECO:0000313" key="2">
    <source>
        <dbReference type="EMBL" id="KAJ6217216.1"/>
    </source>
</evidence>
<gene>
    <name evidence="2" type="ORF">RDWZM_008373</name>
</gene>